<evidence type="ECO:0000313" key="2">
    <source>
        <dbReference type="Proteomes" id="UP000038045"/>
    </source>
</evidence>
<dbReference type="SUPFAM" id="SSF52540">
    <property type="entry name" value="P-loop containing nucleoside triphosphate hydrolases"/>
    <property type="match status" value="1"/>
</dbReference>
<dbReference type="Proteomes" id="UP000038045">
    <property type="component" value="Unplaced"/>
</dbReference>
<sequence>MAFEGDFILDPDNLPISHFYTYKYEIIEYYMMPNSDEWLNKLVSRVETTSQIPLVLEICTKGRFEVCKKYYEEFSPNLDKKFIIAAVNSFPNYLKERALLINMPACGLNLYSQLFSKKYDERLFEKILLCTKWYDVFDKFNENPRYKKFCQMVKEQLKNYPGISNYLGCVFLRELPFIDYFKNVEENWFYDLRVAFAESDFNRAILIQFNPDFIPFMKARKLKKEAEDRDRKKRLGQKMCNNNIMLPDIPEHPRIQSSYLDFLPEISKKAIGTLQPLKSYQLELVSAVDGDNENHVIWAPEKAGKMSIISHIAVNHFQLVAKQQKMTRMLLLVPHFKYVRDYTNYLRGLCSDLLNIDGIADYEKNFTNNNRVMAHDLVILSGQMFLDLLKVNNSDFKLYFQDFGLIFMDYCEVCLEGHAYQSIIRLLKENKYTKPKIIGITETLGKHLENNEQSSMDSIADLCTNFDCNKVDIVRRNIDDFYKDVPRGFQEIVFCLSSPNFFHQLIIRESYTIERLIIDVIKKYDPNNDTIQSRFPGIDEIMYENFCCNVLQSLQEKPENPMKKGIIYGIDYLICLASSLSIHNVVPTEYSFDNCLNKLKRWKEKCNEDTPLSKTIFESYNRVLSSKDNSKFLSTSRDKKYPLTRLEHVIRTVLNKNNKSKILIRVNNTSLALNIYRWLTNNDFFGKYDCTYAYLIESNKQSIDEENSDIYSNDRLTKFLEGRINVLITTDVCQENIDVSLVDCYISYNCAVTYTKCIGNFKRSGSFPKMMALIVSEGLLELDDQKLFERDRMINCVVEKLRKISDKEFKDFIDERNKIIKIRNKNYEIIKKEVSDRQDGKLYNISCNSCMTYICSSQDIGIFDNITNIVINSNIWSKVIYSTDKHYKYARTFMRVGLVFCKNCKKEMADNADENNSLGIIIKLRQGFVIKLTAKNIISTDIETKENHYKKGWCSIENSLFLSREISEEEYKHYCQESMCYDPDMHLMFMKKMSVYMGACRSSVYHKDK</sequence>
<dbReference type="Pfam" id="PF11648">
    <property type="entry name" value="RIG-I_C-RD"/>
    <property type="match status" value="1"/>
</dbReference>
<proteinExistence type="predicted"/>
<feature type="domain" description="RLR CTR" evidence="1">
    <location>
        <begin position="833"/>
        <end position="970"/>
    </location>
</feature>
<evidence type="ECO:0000259" key="1">
    <source>
        <dbReference type="PROSITE" id="PS51789"/>
    </source>
</evidence>
<dbReference type="Gene3D" id="2.170.150.30">
    <property type="entry name" value="RIG-I-like receptor, C-terminal regulatory domain"/>
    <property type="match status" value="1"/>
</dbReference>
<protein>
    <submittedName>
        <fullName evidence="3">RLR CTR domain-containing protein</fullName>
    </submittedName>
</protein>
<dbReference type="PANTHER" id="PTHR14074">
    <property type="entry name" value="HELICASE WITH DEATH DOMAIN-RELATED"/>
    <property type="match status" value="1"/>
</dbReference>
<dbReference type="Gene3D" id="3.40.50.300">
    <property type="entry name" value="P-loop containing nucleotide triphosphate hydrolases"/>
    <property type="match status" value="2"/>
</dbReference>
<dbReference type="WBParaSite" id="PTRK_0000044800.1">
    <property type="protein sequence ID" value="PTRK_0000044800.1"/>
    <property type="gene ID" value="PTRK_0000044800"/>
</dbReference>
<name>A0A0N4Z173_PARTI</name>
<dbReference type="PANTHER" id="PTHR14074:SF16">
    <property type="entry name" value="ANTIVIRAL INNATE IMMUNE RESPONSE RECEPTOR RIG-I"/>
    <property type="match status" value="1"/>
</dbReference>
<evidence type="ECO:0000313" key="3">
    <source>
        <dbReference type="WBParaSite" id="PTRK_0000044800.1"/>
    </source>
</evidence>
<dbReference type="InterPro" id="IPR038557">
    <property type="entry name" value="RLR_C_sf"/>
</dbReference>
<dbReference type="PROSITE" id="PS51789">
    <property type="entry name" value="RLR_CTR"/>
    <property type="match status" value="1"/>
</dbReference>
<organism evidence="2 3">
    <name type="scientific">Parastrongyloides trichosuri</name>
    <name type="common">Possum-specific nematode worm</name>
    <dbReference type="NCBI Taxonomy" id="131310"/>
    <lineage>
        <taxon>Eukaryota</taxon>
        <taxon>Metazoa</taxon>
        <taxon>Ecdysozoa</taxon>
        <taxon>Nematoda</taxon>
        <taxon>Chromadorea</taxon>
        <taxon>Rhabditida</taxon>
        <taxon>Tylenchina</taxon>
        <taxon>Panagrolaimomorpha</taxon>
        <taxon>Strongyloidoidea</taxon>
        <taxon>Strongyloididae</taxon>
        <taxon>Parastrongyloides</taxon>
    </lineage>
</organism>
<keyword evidence="2" id="KW-1185">Reference proteome</keyword>
<dbReference type="GO" id="GO:0005737">
    <property type="term" value="C:cytoplasm"/>
    <property type="evidence" value="ECO:0007669"/>
    <property type="project" value="TreeGrafter"/>
</dbReference>
<accession>A0A0N4Z173</accession>
<reference evidence="3" key="1">
    <citation type="submission" date="2017-02" db="UniProtKB">
        <authorList>
            <consortium name="WormBaseParasite"/>
        </authorList>
    </citation>
    <scope>IDENTIFICATION</scope>
</reference>
<dbReference type="AlphaFoldDB" id="A0A0N4Z173"/>
<dbReference type="InterPro" id="IPR021673">
    <property type="entry name" value="RLR_CTR"/>
</dbReference>
<dbReference type="Gene3D" id="1.20.1320.30">
    <property type="match status" value="1"/>
</dbReference>
<dbReference type="STRING" id="131310.A0A0N4Z173"/>
<dbReference type="InterPro" id="IPR027417">
    <property type="entry name" value="P-loop_NTPase"/>
</dbReference>
<dbReference type="InterPro" id="IPR051363">
    <property type="entry name" value="RLR_Helicase"/>
</dbReference>